<evidence type="ECO:0000313" key="10">
    <source>
        <dbReference type="EMBL" id="CEK90015.1"/>
    </source>
</evidence>
<organism evidence="10">
    <name type="scientific">Arion vulgaris</name>
    <dbReference type="NCBI Taxonomy" id="1028688"/>
    <lineage>
        <taxon>Eukaryota</taxon>
        <taxon>Metazoa</taxon>
        <taxon>Spiralia</taxon>
        <taxon>Lophotrochozoa</taxon>
        <taxon>Mollusca</taxon>
        <taxon>Gastropoda</taxon>
        <taxon>Heterobranchia</taxon>
        <taxon>Euthyneura</taxon>
        <taxon>Panpulmonata</taxon>
        <taxon>Eupulmonata</taxon>
        <taxon>Stylommatophora</taxon>
        <taxon>Helicina</taxon>
        <taxon>Arionoidea</taxon>
        <taxon>Arionidae</taxon>
        <taxon>Arion</taxon>
    </lineage>
</organism>
<keyword evidence="3 7" id="KW-0812">Transmembrane</keyword>
<dbReference type="InterPro" id="IPR006593">
    <property type="entry name" value="Cyt_b561/ferric_Rdtase_TM"/>
</dbReference>
<dbReference type="SMART" id="SM00665">
    <property type="entry name" value="B561"/>
    <property type="match status" value="1"/>
</dbReference>
<evidence type="ECO:0000259" key="8">
    <source>
        <dbReference type="PROSITE" id="PS50939"/>
    </source>
</evidence>
<accession>A0A0B7BD10</accession>
<feature type="domain" description="Cytochrome b561" evidence="8">
    <location>
        <begin position="70"/>
        <end position="275"/>
    </location>
</feature>
<dbReference type="PROSITE" id="PS50939">
    <property type="entry name" value="CYTOCHROME_B561"/>
    <property type="match status" value="1"/>
</dbReference>
<feature type="transmembrane region" description="Helical" evidence="7">
    <location>
        <begin position="145"/>
        <end position="166"/>
    </location>
</feature>
<dbReference type="EMBL" id="HACG01043149">
    <property type="protein sequence ID" value="CEK90014.1"/>
    <property type="molecule type" value="Transcribed_RNA"/>
</dbReference>
<sequence length="334" mass="38546">MLQAANNAHYDKSLYPVIVAEEGSYDNGRLRCRFKINRDLDEYHSKLKAIRGGPNHLLFAHGFAVRGSPKRHGLSVEDLPLASAERVDFSRSHDSHDRARYSLAKAHGCLMILAWIFFASIGLLLTKYYKPMWPNNRMFDHKYWFLGHFNCMATMFIITIIAIILIFVEAGGYSQAPDLPQKAHPILGIIILICIIINPILALIRPSEESKCRPVFNWFHWAFGTIANVLAIPQIFIGMDFGKVMVPWWATWVLVIWVIFHIIVELTLEIHQCCTYKKNKERRKKWEQQKRESPKLSFQEPDPVGRKLKQFLLFLHIGFTAVITLFMIIVIAVS</sequence>
<dbReference type="GO" id="GO:0016020">
    <property type="term" value="C:membrane"/>
    <property type="evidence" value="ECO:0007669"/>
    <property type="project" value="UniProtKB-SubCell"/>
</dbReference>
<feature type="transmembrane region" description="Helical" evidence="7">
    <location>
        <begin position="249"/>
        <end position="268"/>
    </location>
</feature>
<keyword evidence="4" id="KW-0249">Electron transport</keyword>
<gene>
    <name evidence="10" type="primary">ORF174279</name>
    <name evidence="9" type="synonym">ORF174269</name>
</gene>
<dbReference type="CDD" id="cd08760">
    <property type="entry name" value="Cyt_b561_FRRS1_like"/>
    <property type="match status" value="1"/>
</dbReference>
<keyword evidence="2" id="KW-0813">Transport</keyword>
<evidence type="ECO:0000256" key="3">
    <source>
        <dbReference type="ARBA" id="ARBA00022692"/>
    </source>
</evidence>
<dbReference type="Gene3D" id="1.20.120.1770">
    <property type="match status" value="1"/>
</dbReference>
<evidence type="ECO:0000256" key="4">
    <source>
        <dbReference type="ARBA" id="ARBA00022982"/>
    </source>
</evidence>
<proteinExistence type="predicted"/>
<feature type="transmembrane region" description="Helical" evidence="7">
    <location>
        <begin position="186"/>
        <end position="204"/>
    </location>
</feature>
<dbReference type="PANTHER" id="PTHR23130">
    <property type="entry name" value="CYTOCHROME B561 AND DOMON DOMAIN-CONTAINING PROTEIN"/>
    <property type="match status" value="1"/>
</dbReference>
<keyword evidence="5 7" id="KW-1133">Transmembrane helix</keyword>
<dbReference type="AlphaFoldDB" id="A0A0B7BD10"/>
<evidence type="ECO:0000256" key="7">
    <source>
        <dbReference type="SAM" id="Phobius"/>
    </source>
</evidence>
<evidence type="ECO:0000256" key="2">
    <source>
        <dbReference type="ARBA" id="ARBA00022448"/>
    </source>
</evidence>
<dbReference type="EMBL" id="HACG01043150">
    <property type="protein sequence ID" value="CEK90015.1"/>
    <property type="molecule type" value="Transcribed_RNA"/>
</dbReference>
<name>A0A0B7BD10_9EUPU</name>
<dbReference type="Pfam" id="PF03188">
    <property type="entry name" value="Cytochrom_B561"/>
    <property type="match status" value="1"/>
</dbReference>
<evidence type="ECO:0000256" key="1">
    <source>
        <dbReference type="ARBA" id="ARBA00004370"/>
    </source>
</evidence>
<feature type="transmembrane region" description="Helical" evidence="7">
    <location>
        <begin position="104"/>
        <end position="125"/>
    </location>
</feature>
<evidence type="ECO:0000313" key="9">
    <source>
        <dbReference type="EMBL" id="CEK90014.1"/>
    </source>
</evidence>
<protein>
    <recommendedName>
        <fullName evidence="8">Cytochrome b561 domain-containing protein</fullName>
    </recommendedName>
</protein>
<feature type="transmembrane region" description="Helical" evidence="7">
    <location>
        <begin position="311"/>
        <end position="333"/>
    </location>
</feature>
<dbReference type="PANTHER" id="PTHR23130:SF171">
    <property type="entry name" value="OS01G0895300 PROTEIN"/>
    <property type="match status" value="1"/>
</dbReference>
<keyword evidence="6 7" id="KW-0472">Membrane</keyword>
<reference evidence="10" key="1">
    <citation type="submission" date="2014-12" db="EMBL/GenBank/DDBJ databases">
        <title>Insight into the proteome of Arion vulgaris.</title>
        <authorList>
            <person name="Aradska J."/>
            <person name="Bulat T."/>
            <person name="Smidak R."/>
            <person name="Sarate P."/>
            <person name="Gangsoo J."/>
            <person name="Sialana F."/>
            <person name="Bilban M."/>
            <person name="Lubec G."/>
        </authorList>
    </citation>
    <scope>NUCLEOTIDE SEQUENCE</scope>
    <source>
        <tissue evidence="10">Skin</tissue>
    </source>
</reference>
<evidence type="ECO:0000256" key="6">
    <source>
        <dbReference type="ARBA" id="ARBA00023136"/>
    </source>
</evidence>
<feature type="transmembrane region" description="Helical" evidence="7">
    <location>
        <begin position="216"/>
        <end position="237"/>
    </location>
</feature>
<comment type="subcellular location">
    <subcellularLocation>
        <location evidence="1">Membrane</location>
    </subcellularLocation>
</comment>
<evidence type="ECO:0000256" key="5">
    <source>
        <dbReference type="ARBA" id="ARBA00022989"/>
    </source>
</evidence>